<dbReference type="Gene3D" id="3.40.50.1820">
    <property type="entry name" value="alpha/beta hydrolase"/>
    <property type="match status" value="1"/>
</dbReference>
<dbReference type="AlphaFoldDB" id="A0A3N0E246"/>
<keyword evidence="4" id="KW-1185">Reference proteome</keyword>
<dbReference type="InterPro" id="IPR029058">
    <property type="entry name" value="AB_hydrolase_fold"/>
</dbReference>
<protein>
    <recommendedName>
        <fullName evidence="2">Dienelactone hydrolase domain-containing protein</fullName>
    </recommendedName>
</protein>
<feature type="domain" description="Dienelactone hydrolase" evidence="2">
    <location>
        <begin position="25"/>
        <end position="198"/>
    </location>
</feature>
<evidence type="ECO:0000313" key="3">
    <source>
        <dbReference type="EMBL" id="RNL81921.1"/>
    </source>
</evidence>
<dbReference type="OrthoDB" id="9810066at2"/>
<dbReference type="GO" id="GO:0016787">
    <property type="term" value="F:hydrolase activity"/>
    <property type="evidence" value="ECO:0007669"/>
    <property type="project" value="InterPro"/>
</dbReference>
<proteinExistence type="inferred from homology"/>
<dbReference type="PANTHER" id="PTHR22946">
    <property type="entry name" value="DIENELACTONE HYDROLASE DOMAIN-CONTAINING PROTEIN-RELATED"/>
    <property type="match status" value="1"/>
</dbReference>
<sequence>MDVRDVTVKTGDAELPGDLALAPEAAGVVLFAHGSGSSRHSPRNRTVAEALHRSGFGTLLIDLLTDEEGRRDEVARDLRFDISLLTRRLIGAIDWLATSERTAGLPVGLFGASTGAAAAVGAASERPDQVYAIVSRGGRVDLAPDGLGALSCPILMIAGGLDEPIVRISFEAQRELHVASDVHVIPEATHLFEEPGAMEQVTGAAMGWFRDHLPG</sequence>
<evidence type="ECO:0000259" key="2">
    <source>
        <dbReference type="Pfam" id="PF01738"/>
    </source>
</evidence>
<organism evidence="3 4">
    <name type="scientific">Halostreptopolyspora alba</name>
    <dbReference type="NCBI Taxonomy" id="2487137"/>
    <lineage>
        <taxon>Bacteria</taxon>
        <taxon>Bacillati</taxon>
        <taxon>Actinomycetota</taxon>
        <taxon>Actinomycetes</taxon>
        <taxon>Streptosporangiales</taxon>
        <taxon>Nocardiopsidaceae</taxon>
        <taxon>Halostreptopolyspora</taxon>
    </lineage>
</organism>
<dbReference type="InterPro" id="IPR050261">
    <property type="entry name" value="FrsA_esterase"/>
</dbReference>
<dbReference type="RefSeq" id="WP_123203124.1">
    <property type="nucleotide sequence ID" value="NZ_RJMB01000028.1"/>
</dbReference>
<gene>
    <name evidence="3" type="ORF">EFW17_20855</name>
</gene>
<accession>A0A3N0E246</accession>
<evidence type="ECO:0000256" key="1">
    <source>
        <dbReference type="ARBA" id="ARBA00008645"/>
    </source>
</evidence>
<evidence type="ECO:0000313" key="4">
    <source>
        <dbReference type="Proteomes" id="UP000269198"/>
    </source>
</evidence>
<dbReference type="EMBL" id="RJMB01000028">
    <property type="protein sequence ID" value="RNL81921.1"/>
    <property type="molecule type" value="Genomic_DNA"/>
</dbReference>
<dbReference type="Pfam" id="PF01738">
    <property type="entry name" value="DLH"/>
    <property type="match status" value="1"/>
</dbReference>
<name>A0A3N0E246_9ACTN</name>
<dbReference type="InterPro" id="IPR002925">
    <property type="entry name" value="Dienelactn_hydro"/>
</dbReference>
<dbReference type="SUPFAM" id="SSF53474">
    <property type="entry name" value="alpha/beta-Hydrolases"/>
    <property type="match status" value="1"/>
</dbReference>
<reference evidence="3 4" key="1">
    <citation type="submission" date="2018-11" db="EMBL/GenBank/DDBJ databases">
        <title>The genome draft of YIM 96095.</title>
        <authorList>
            <person name="Tang S.-K."/>
            <person name="Chunyu W.-X."/>
            <person name="Feng Y.-Z."/>
        </authorList>
    </citation>
    <scope>NUCLEOTIDE SEQUENCE [LARGE SCALE GENOMIC DNA]</scope>
    <source>
        <strain evidence="3 4">YIM 96095</strain>
    </source>
</reference>
<comment type="caution">
    <text evidence="3">The sequence shown here is derived from an EMBL/GenBank/DDBJ whole genome shotgun (WGS) entry which is preliminary data.</text>
</comment>
<comment type="similarity">
    <text evidence="1">Belongs to the AB hydrolase superfamily.</text>
</comment>
<dbReference type="Proteomes" id="UP000269198">
    <property type="component" value="Unassembled WGS sequence"/>
</dbReference>